<name>A0A9P8GBG0_AURME</name>
<protein>
    <submittedName>
        <fullName evidence="1">Uncharacterized protein</fullName>
    </submittedName>
</protein>
<dbReference type="Proteomes" id="UP000767238">
    <property type="component" value="Unassembled WGS sequence"/>
</dbReference>
<feature type="non-terminal residue" evidence="1">
    <location>
        <position position="179"/>
    </location>
</feature>
<sequence length="179" mass="19946">MTVLTDHETLELQRKIERLANALVTPEQCDEWKQHFRTDTDLQGIKSLLAQKRARLSYATLPEWQQNEVTSALAQVETCIQRMEISSYVCSVVKESVVAVLKSTLDQVRRGEIFTGASGSALQAAVVMIDKQDILDAVFQRANLKALDSEITIKKHVVAALAGLVQREMVRSVDSLSGY</sequence>
<dbReference type="OrthoDB" id="3881795at2759"/>
<organism evidence="1 2">
    <name type="scientific">Aureobasidium melanogenum</name>
    <name type="common">Aureobasidium pullulans var. melanogenum</name>
    <dbReference type="NCBI Taxonomy" id="46634"/>
    <lineage>
        <taxon>Eukaryota</taxon>
        <taxon>Fungi</taxon>
        <taxon>Dikarya</taxon>
        <taxon>Ascomycota</taxon>
        <taxon>Pezizomycotina</taxon>
        <taxon>Dothideomycetes</taxon>
        <taxon>Dothideomycetidae</taxon>
        <taxon>Dothideales</taxon>
        <taxon>Saccotheciaceae</taxon>
        <taxon>Aureobasidium</taxon>
    </lineage>
</organism>
<reference evidence="1" key="1">
    <citation type="journal article" date="2021" name="J Fungi (Basel)">
        <title>Virulence traits and population genomics of the black yeast Aureobasidium melanogenum.</title>
        <authorList>
            <person name="Cernosa A."/>
            <person name="Sun X."/>
            <person name="Gostincar C."/>
            <person name="Fang C."/>
            <person name="Gunde-Cimerman N."/>
            <person name="Song Z."/>
        </authorList>
    </citation>
    <scope>NUCLEOTIDE SEQUENCE</scope>
    <source>
        <strain evidence="1">EXF-8016</strain>
    </source>
</reference>
<accession>A0A9P8GBG0</accession>
<evidence type="ECO:0000313" key="2">
    <source>
        <dbReference type="Proteomes" id="UP000767238"/>
    </source>
</evidence>
<evidence type="ECO:0000313" key="1">
    <source>
        <dbReference type="EMBL" id="KAH0217630.1"/>
    </source>
</evidence>
<comment type="caution">
    <text evidence="1">The sequence shown here is derived from an EMBL/GenBank/DDBJ whole genome shotgun (WGS) entry which is preliminary data.</text>
</comment>
<reference evidence="1" key="2">
    <citation type="submission" date="2021-08" db="EMBL/GenBank/DDBJ databases">
        <authorList>
            <person name="Gostincar C."/>
            <person name="Sun X."/>
            <person name="Song Z."/>
            <person name="Gunde-Cimerman N."/>
        </authorList>
    </citation>
    <scope>NUCLEOTIDE SEQUENCE</scope>
    <source>
        <strain evidence="1">EXF-8016</strain>
    </source>
</reference>
<dbReference type="AlphaFoldDB" id="A0A9P8GBG0"/>
<proteinExistence type="predicted"/>
<dbReference type="EMBL" id="JAHFYH010000055">
    <property type="protein sequence ID" value="KAH0217630.1"/>
    <property type="molecule type" value="Genomic_DNA"/>
</dbReference>
<gene>
    <name evidence="1" type="ORF">KCV03_g7022</name>
</gene>